<evidence type="ECO:0000313" key="8">
    <source>
        <dbReference type="Proteomes" id="UP000095751"/>
    </source>
</evidence>
<dbReference type="Pfam" id="PF01753">
    <property type="entry name" value="zf-MYND"/>
    <property type="match status" value="1"/>
</dbReference>
<evidence type="ECO:0000256" key="1">
    <source>
        <dbReference type="ARBA" id="ARBA00022723"/>
    </source>
</evidence>
<keyword evidence="8" id="KW-1185">Reference proteome</keyword>
<accession>A0A1E7EY01</accession>
<dbReference type="InterPro" id="IPR002893">
    <property type="entry name" value="Znf_MYND"/>
</dbReference>
<organism evidence="7 8">
    <name type="scientific">Fragilariopsis cylindrus CCMP1102</name>
    <dbReference type="NCBI Taxonomy" id="635003"/>
    <lineage>
        <taxon>Eukaryota</taxon>
        <taxon>Sar</taxon>
        <taxon>Stramenopiles</taxon>
        <taxon>Ochrophyta</taxon>
        <taxon>Bacillariophyta</taxon>
        <taxon>Bacillariophyceae</taxon>
        <taxon>Bacillariophycidae</taxon>
        <taxon>Bacillariales</taxon>
        <taxon>Bacillariaceae</taxon>
        <taxon>Fragilariopsis</taxon>
    </lineage>
</organism>
<dbReference type="AlphaFoldDB" id="A0A1E7EY01"/>
<evidence type="ECO:0000256" key="5">
    <source>
        <dbReference type="SAM" id="MobiDB-lite"/>
    </source>
</evidence>
<evidence type="ECO:0000256" key="2">
    <source>
        <dbReference type="ARBA" id="ARBA00022771"/>
    </source>
</evidence>
<dbReference type="SUPFAM" id="SSF144232">
    <property type="entry name" value="HIT/MYND zinc finger-like"/>
    <property type="match status" value="1"/>
</dbReference>
<keyword evidence="2 4" id="KW-0863">Zinc-finger</keyword>
<keyword evidence="3" id="KW-0862">Zinc</keyword>
<sequence>MASKNKGGRRNNKKIKRNKGRNNSIATTAAAAANAVIDNPDVATTTTISTATVSRGDSNVNDATPCMRRFVTVAAAAASDASKKCYHGSTRAAFLNSDYIREITCNESTYNKNEEFCQFTFALATEMWFQFMKIDNDKNNERLQWLYDIEDVLEHGIKRRYLWIPITKGEDAGFGSENDRKLYRYFRDISTATAHESPCYRGNINVLARETKSNCDCMKLYQLEAKKIEKVGFCIGCYCNVPKMKLRLCLGCHHMIKYCSRKCQKLDWSIHRALCKDVQSCKDWTPTYAKDDKDVTETYIQLPEYAS</sequence>
<dbReference type="KEGG" id="fcy:FRACYDRAFT_246775"/>
<dbReference type="PROSITE" id="PS50865">
    <property type="entry name" value="ZF_MYND_2"/>
    <property type="match status" value="1"/>
</dbReference>
<dbReference type="InParanoid" id="A0A1E7EY01"/>
<proteinExistence type="predicted"/>
<name>A0A1E7EY01_9STRA</name>
<evidence type="ECO:0000313" key="7">
    <source>
        <dbReference type="EMBL" id="OEU10900.1"/>
    </source>
</evidence>
<dbReference type="OrthoDB" id="35882at2759"/>
<protein>
    <recommendedName>
        <fullName evidence="6">MYND-type domain-containing protein</fullName>
    </recommendedName>
</protein>
<dbReference type="GO" id="GO:0008270">
    <property type="term" value="F:zinc ion binding"/>
    <property type="evidence" value="ECO:0007669"/>
    <property type="project" value="UniProtKB-KW"/>
</dbReference>
<keyword evidence="1" id="KW-0479">Metal-binding</keyword>
<dbReference type="Proteomes" id="UP000095751">
    <property type="component" value="Unassembled WGS sequence"/>
</dbReference>
<dbReference type="Gene3D" id="6.10.140.2220">
    <property type="match status" value="1"/>
</dbReference>
<gene>
    <name evidence="7" type="ORF">FRACYDRAFT_246775</name>
</gene>
<feature type="compositionally biased region" description="Basic residues" evidence="5">
    <location>
        <begin position="1"/>
        <end position="20"/>
    </location>
</feature>
<evidence type="ECO:0000259" key="6">
    <source>
        <dbReference type="PROSITE" id="PS50865"/>
    </source>
</evidence>
<dbReference type="EMBL" id="KV784370">
    <property type="protein sequence ID" value="OEU10900.1"/>
    <property type="molecule type" value="Genomic_DNA"/>
</dbReference>
<evidence type="ECO:0000256" key="4">
    <source>
        <dbReference type="PROSITE-ProRule" id="PRU00134"/>
    </source>
</evidence>
<evidence type="ECO:0000256" key="3">
    <source>
        <dbReference type="ARBA" id="ARBA00022833"/>
    </source>
</evidence>
<feature type="domain" description="MYND-type" evidence="6">
    <location>
        <begin position="234"/>
        <end position="275"/>
    </location>
</feature>
<feature type="region of interest" description="Disordered" evidence="5">
    <location>
        <begin position="1"/>
        <end position="23"/>
    </location>
</feature>
<reference evidence="7 8" key="1">
    <citation type="submission" date="2016-09" db="EMBL/GenBank/DDBJ databases">
        <title>Extensive genetic diversity and differential bi-allelic expression allows diatom success in the polar Southern Ocean.</title>
        <authorList>
            <consortium name="DOE Joint Genome Institute"/>
            <person name="Mock T."/>
            <person name="Otillar R.P."/>
            <person name="Strauss J."/>
            <person name="Dupont C."/>
            <person name="Frickenhaus S."/>
            <person name="Maumus F."/>
            <person name="Mcmullan M."/>
            <person name="Sanges R."/>
            <person name="Schmutz J."/>
            <person name="Toseland A."/>
            <person name="Valas R."/>
            <person name="Veluchamy A."/>
            <person name="Ward B.J."/>
            <person name="Allen A."/>
            <person name="Barry K."/>
            <person name="Falciatore A."/>
            <person name="Ferrante M."/>
            <person name="Fortunato A.E."/>
            <person name="Gloeckner G."/>
            <person name="Gruber A."/>
            <person name="Hipkin R."/>
            <person name="Janech M."/>
            <person name="Kroth P."/>
            <person name="Leese F."/>
            <person name="Lindquist E."/>
            <person name="Lyon B.R."/>
            <person name="Martin J."/>
            <person name="Mayer C."/>
            <person name="Parker M."/>
            <person name="Quesneville H."/>
            <person name="Raymond J."/>
            <person name="Uhlig C."/>
            <person name="Valentin K.U."/>
            <person name="Worden A.Z."/>
            <person name="Armbrust E.V."/>
            <person name="Bowler C."/>
            <person name="Green B."/>
            <person name="Moulton V."/>
            <person name="Van Oosterhout C."/>
            <person name="Grigoriev I."/>
        </authorList>
    </citation>
    <scope>NUCLEOTIDE SEQUENCE [LARGE SCALE GENOMIC DNA]</scope>
    <source>
        <strain evidence="7 8">CCMP1102</strain>
    </source>
</reference>